<proteinExistence type="predicted"/>
<dbReference type="RefSeq" id="WP_073107820.1">
    <property type="nucleotide sequence ID" value="NZ_FQZY01000019.1"/>
</dbReference>
<dbReference type="OrthoDB" id="8480522at2"/>
<feature type="transmembrane region" description="Helical" evidence="1">
    <location>
        <begin position="193"/>
        <end position="211"/>
    </location>
</feature>
<keyword evidence="3" id="KW-1185">Reference proteome</keyword>
<dbReference type="InterPro" id="IPR056926">
    <property type="entry name" value="FLQE3_permease"/>
</dbReference>
<dbReference type="STRING" id="1121950.SAMN02745243_01511"/>
<evidence type="ECO:0000313" key="3">
    <source>
        <dbReference type="Proteomes" id="UP000184301"/>
    </source>
</evidence>
<feature type="transmembrane region" description="Helical" evidence="1">
    <location>
        <begin position="89"/>
        <end position="110"/>
    </location>
</feature>
<feature type="transmembrane region" description="Helical" evidence="1">
    <location>
        <begin position="116"/>
        <end position="138"/>
    </location>
</feature>
<accession>A0A1M6MKQ9</accession>
<dbReference type="AlphaFoldDB" id="A0A1M6MKQ9"/>
<keyword evidence="1" id="KW-0812">Transmembrane</keyword>
<keyword evidence="1" id="KW-0472">Membrane</keyword>
<sequence length="226" mass="24531">MRLKKLIAGDIKFQIKYGFYFLYAVLTILYSAVLLSLPQQWRDRIATLLIFSDPAAMGMFFMGAIVLLEKSQRVLCTLAVSPVRPAEYILSKLLSIGSISVIAAVVIAAAIGKKHIGLLVVGTVVTSVVFTLLGMIVAAKITSLNQFILWTVPFELIGFGPAALYLFQVDFLGFSYYPANICIDLVAGQVPGMQKLAVVGVLILILFRTACKSVSKMFSELGGAKL</sequence>
<evidence type="ECO:0000313" key="2">
    <source>
        <dbReference type="EMBL" id="SHJ84085.1"/>
    </source>
</evidence>
<dbReference type="Proteomes" id="UP000184301">
    <property type="component" value="Unassembled WGS sequence"/>
</dbReference>
<name>A0A1M6MKQ9_9FIRM</name>
<gene>
    <name evidence="2" type="ORF">SAMN02745243_01511</name>
</gene>
<dbReference type="Pfam" id="PF24686">
    <property type="entry name" value="FLQE3_permease"/>
    <property type="match status" value="1"/>
</dbReference>
<feature type="transmembrane region" description="Helical" evidence="1">
    <location>
        <begin position="45"/>
        <end position="68"/>
    </location>
</feature>
<organism evidence="2 3">
    <name type="scientific">Hespellia stercorisuis DSM 15480</name>
    <dbReference type="NCBI Taxonomy" id="1121950"/>
    <lineage>
        <taxon>Bacteria</taxon>
        <taxon>Bacillati</taxon>
        <taxon>Bacillota</taxon>
        <taxon>Clostridia</taxon>
        <taxon>Lachnospirales</taxon>
        <taxon>Lachnospiraceae</taxon>
        <taxon>Hespellia</taxon>
    </lineage>
</organism>
<feature type="transmembrane region" description="Helical" evidence="1">
    <location>
        <begin position="20"/>
        <end position="39"/>
    </location>
</feature>
<evidence type="ECO:0000256" key="1">
    <source>
        <dbReference type="SAM" id="Phobius"/>
    </source>
</evidence>
<dbReference type="EMBL" id="FQZY01000019">
    <property type="protein sequence ID" value="SHJ84085.1"/>
    <property type="molecule type" value="Genomic_DNA"/>
</dbReference>
<feature type="transmembrane region" description="Helical" evidence="1">
    <location>
        <begin position="147"/>
        <end position="167"/>
    </location>
</feature>
<keyword evidence="1" id="KW-1133">Transmembrane helix</keyword>
<reference evidence="2 3" key="1">
    <citation type="submission" date="2016-11" db="EMBL/GenBank/DDBJ databases">
        <authorList>
            <person name="Jaros S."/>
            <person name="Januszkiewicz K."/>
            <person name="Wedrychowicz H."/>
        </authorList>
    </citation>
    <scope>NUCLEOTIDE SEQUENCE [LARGE SCALE GENOMIC DNA]</scope>
    <source>
        <strain evidence="2 3">DSM 15480</strain>
    </source>
</reference>
<protein>
    <submittedName>
        <fullName evidence="2">Fluoroquinolone transport system permease protein</fullName>
    </submittedName>
</protein>